<comment type="caution">
    <text evidence="4">The sequence shown here is derived from an EMBL/GenBank/DDBJ whole genome shotgun (WGS) entry which is preliminary data.</text>
</comment>
<evidence type="ECO:0000313" key="4">
    <source>
        <dbReference type="EMBL" id="MDR6102798.1"/>
    </source>
</evidence>
<protein>
    <recommendedName>
        <fullName evidence="3">Phage tail tape measure protein domain-containing protein</fullName>
    </recommendedName>
</protein>
<organism evidence="4 5">
    <name type="scientific">Agrobacterium larrymoorei</name>
    <dbReference type="NCBI Taxonomy" id="160699"/>
    <lineage>
        <taxon>Bacteria</taxon>
        <taxon>Pseudomonadati</taxon>
        <taxon>Pseudomonadota</taxon>
        <taxon>Alphaproteobacteria</taxon>
        <taxon>Hyphomicrobiales</taxon>
        <taxon>Rhizobiaceae</taxon>
        <taxon>Rhizobium/Agrobacterium group</taxon>
        <taxon>Agrobacterium</taxon>
    </lineage>
</organism>
<dbReference type="Pfam" id="PF10145">
    <property type="entry name" value="PhageMin_Tail"/>
    <property type="match status" value="1"/>
</dbReference>
<feature type="transmembrane region" description="Helical" evidence="2">
    <location>
        <begin position="450"/>
        <end position="473"/>
    </location>
</feature>
<dbReference type="EMBL" id="JAVIZC010000003">
    <property type="protein sequence ID" value="MDR6102798.1"/>
    <property type="molecule type" value="Genomic_DNA"/>
</dbReference>
<feature type="compositionally biased region" description="Polar residues" evidence="1">
    <location>
        <begin position="804"/>
        <end position="818"/>
    </location>
</feature>
<dbReference type="InterPro" id="IPR010090">
    <property type="entry name" value="Phage_tape_meas"/>
</dbReference>
<dbReference type="AlphaFoldDB" id="A0AAJ2BFH1"/>
<sequence>MANRNMNLDVIVRMRDLLTGPLRKLRSSLEGISNFARKIGIVGAAVAAISFMGPMQEAAAFQQKLLDIAGTANLTNQAAFNFVEQAKGQYEELALIVGQTSDIIASGSGQMIAAGVDRSLIDASIGSIGRAATAANAEFSDMASVATSLLQSLKLPADQLDDSLGALVVAGKEGAFELKDMARYFPTLTSQMAKFGVTGREAVNFLGAALQIARKGTADPAEAANNLKNFLSKILAPATIKNFAEAGVDIQKVMEDAATKGINPIEAVMQKIVKLTGVSGTEIDKLMKKAKASGLEGADALGYVREQLEQIHGAGALGGLFSDMQVMDFLIPFLTNVDEFKRIKEEVAKATGSVIDADFETQMQGLNRQLVIFGEIGQQASREVGLAFGTWMPMINGYLIAGLKWMREFDASTGGMVKQGLAFAGVAVLVAAAIGVLGVVLPVITAGFGVLAALLGPVGLAIAAIGLGAAHIYKNWGSYGPRLLRLWDRAKTGFAALADTMREKGTRIISAGRDLADRYGPAVREGLSRAWTDIKGGLSNLQGLFEGFSKGMQIDFSGLTIDNAKLAAFSALDVAMRGIASAWAALKEFGTGFAPYLSSIGENVGGSVKAIMDISSGMWRLTRAVIALVGIDMSKASGIFTWLGGFAGGAIEVATSTIRTFYEALSQLVNTLADLAEGKISWESLIPKDVAQTWKEASDGISSFVATVKALPGDFYAAGVQAGQNMIDGIKAKFDELVEWFKGLPQRILEAIGNIDFSGLITWPSLPSWMGGGAANPVPANNNTLPAQAGSSTTNVGGTINVQVNGPASVTSTESTNPDVPLKANTGRAVGRE</sequence>
<evidence type="ECO:0000259" key="3">
    <source>
        <dbReference type="Pfam" id="PF10145"/>
    </source>
</evidence>
<feature type="transmembrane region" description="Helical" evidence="2">
    <location>
        <begin position="384"/>
        <end position="401"/>
    </location>
</feature>
<keyword evidence="2" id="KW-0472">Membrane</keyword>
<accession>A0AAJ2BFH1</accession>
<feature type="transmembrane region" description="Helical" evidence="2">
    <location>
        <begin position="421"/>
        <end position="444"/>
    </location>
</feature>
<evidence type="ECO:0000256" key="2">
    <source>
        <dbReference type="SAM" id="Phobius"/>
    </source>
</evidence>
<evidence type="ECO:0000256" key="1">
    <source>
        <dbReference type="SAM" id="MobiDB-lite"/>
    </source>
</evidence>
<proteinExistence type="predicted"/>
<reference evidence="4" key="1">
    <citation type="submission" date="2023-08" db="EMBL/GenBank/DDBJ databases">
        <title>Functional and genomic diversity of the sorghum phyllosphere microbiome.</title>
        <authorList>
            <person name="Shade A."/>
        </authorList>
    </citation>
    <scope>NUCLEOTIDE SEQUENCE</scope>
    <source>
        <strain evidence="4">SORGH_AS_0974</strain>
    </source>
</reference>
<keyword evidence="2" id="KW-0812">Transmembrane</keyword>
<dbReference type="Proteomes" id="UP001255601">
    <property type="component" value="Unassembled WGS sequence"/>
</dbReference>
<feature type="region of interest" description="Disordered" evidence="1">
    <location>
        <begin position="804"/>
        <end position="833"/>
    </location>
</feature>
<name>A0AAJ2BFH1_9HYPH</name>
<gene>
    <name evidence="4" type="ORF">QE369_002995</name>
</gene>
<evidence type="ECO:0000313" key="5">
    <source>
        <dbReference type="Proteomes" id="UP001255601"/>
    </source>
</evidence>
<keyword evidence="2" id="KW-1133">Transmembrane helix</keyword>
<dbReference type="RefSeq" id="WP_309771383.1">
    <property type="nucleotide sequence ID" value="NZ_JAVIZC010000003.1"/>
</dbReference>
<feature type="domain" description="Phage tail tape measure protein" evidence="3">
    <location>
        <begin position="94"/>
        <end position="274"/>
    </location>
</feature>